<reference evidence="1" key="2">
    <citation type="submission" date="2025-09" db="UniProtKB">
        <authorList>
            <consortium name="Ensembl"/>
        </authorList>
    </citation>
    <scope>IDENTIFICATION</scope>
</reference>
<evidence type="ECO:0000313" key="2">
    <source>
        <dbReference type="Proteomes" id="UP000694545"/>
    </source>
</evidence>
<accession>A0A8D2LQ79</accession>
<evidence type="ECO:0000313" key="1">
    <source>
        <dbReference type="Ensembl" id="ENSVKKP00000025930.1"/>
    </source>
</evidence>
<protein>
    <submittedName>
        <fullName evidence="1">Uncharacterized protein</fullName>
    </submittedName>
</protein>
<keyword evidence="2" id="KW-1185">Reference proteome</keyword>
<sequence>MCRSLGPGQRYHANLTEQLAKLEYLTLASQVCTELHNEQGITQQRH</sequence>
<dbReference type="Ensembl" id="ENSVKKT00000026562.1">
    <property type="protein sequence ID" value="ENSVKKP00000025930.1"/>
    <property type="gene ID" value="ENSVKKG00000016968.1"/>
</dbReference>
<proteinExistence type="predicted"/>
<reference evidence="1" key="1">
    <citation type="submission" date="2025-08" db="UniProtKB">
        <authorList>
            <consortium name="Ensembl"/>
        </authorList>
    </citation>
    <scope>IDENTIFICATION</scope>
</reference>
<organism evidence="1 2">
    <name type="scientific">Varanus komodoensis</name>
    <name type="common">Komodo dragon</name>
    <dbReference type="NCBI Taxonomy" id="61221"/>
    <lineage>
        <taxon>Eukaryota</taxon>
        <taxon>Metazoa</taxon>
        <taxon>Chordata</taxon>
        <taxon>Craniata</taxon>
        <taxon>Vertebrata</taxon>
        <taxon>Euteleostomi</taxon>
        <taxon>Lepidosauria</taxon>
        <taxon>Squamata</taxon>
        <taxon>Bifurcata</taxon>
        <taxon>Unidentata</taxon>
        <taxon>Episquamata</taxon>
        <taxon>Toxicofera</taxon>
        <taxon>Anguimorpha</taxon>
        <taxon>Paleoanguimorpha</taxon>
        <taxon>Varanoidea</taxon>
        <taxon>Varanidae</taxon>
        <taxon>Varanus</taxon>
    </lineage>
</organism>
<dbReference type="AlphaFoldDB" id="A0A8D2LQ79"/>
<name>A0A8D2LQ79_VARKO</name>
<dbReference type="Proteomes" id="UP000694545">
    <property type="component" value="Unplaced"/>
</dbReference>